<dbReference type="SUPFAM" id="SSF55874">
    <property type="entry name" value="ATPase domain of HSP90 chaperone/DNA topoisomerase II/histidine kinase"/>
    <property type="match status" value="1"/>
</dbReference>
<feature type="transmembrane region" description="Helical" evidence="1">
    <location>
        <begin position="46"/>
        <end position="79"/>
    </location>
</feature>
<comment type="caution">
    <text evidence="2">The sequence shown here is derived from an EMBL/GenBank/DDBJ whole genome shotgun (WGS) entry which is preliminary data.</text>
</comment>
<feature type="transmembrane region" description="Helical" evidence="1">
    <location>
        <begin position="99"/>
        <end position="122"/>
    </location>
</feature>
<keyword evidence="3" id="KW-1185">Reference proteome</keyword>
<dbReference type="AlphaFoldDB" id="A0A4R6P7X3"/>
<dbReference type="OrthoDB" id="9785252at2"/>
<dbReference type="RefSeq" id="WP_133539934.1">
    <property type="nucleotide sequence ID" value="NZ_SNXI01000010.1"/>
</dbReference>
<dbReference type="Proteomes" id="UP000295531">
    <property type="component" value="Unassembled WGS sequence"/>
</dbReference>
<name>A0A4R6P7X3_9GAMM</name>
<keyword evidence="1" id="KW-1133">Transmembrane helix</keyword>
<reference evidence="2 3" key="1">
    <citation type="submission" date="2019-03" db="EMBL/GenBank/DDBJ databases">
        <title>Freshwater and sediment microbial communities from various areas in North America, analyzing microbe dynamics in response to fracking.</title>
        <authorList>
            <person name="Lamendella R."/>
        </authorList>
    </citation>
    <scope>NUCLEOTIDE SEQUENCE [LARGE SCALE GENOMIC DNA]</scope>
    <source>
        <strain evidence="2 3">18_TX</strain>
    </source>
</reference>
<dbReference type="EMBL" id="SNXI01000010">
    <property type="protein sequence ID" value="TDP32169.1"/>
    <property type="molecule type" value="Genomic_DNA"/>
</dbReference>
<keyword evidence="2" id="KW-0418">Kinase</keyword>
<gene>
    <name evidence="2" type="ORF">DEU29_11028</name>
</gene>
<proteinExistence type="predicted"/>
<dbReference type="GO" id="GO:0016301">
    <property type="term" value="F:kinase activity"/>
    <property type="evidence" value="ECO:0007669"/>
    <property type="project" value="UniProtKB-KW"/>
</dbReference>
<keyword evidence="2" id="KW-0808">Transferase</keyword>
<organism evidence="2 3">
    <name type="scientific">Idiomarina aquatica</name>
    <dbReference type="NCBI Taxonomy" id="1327752"/>
    <lineage>
        <taxon>Bacteria</taxon>
        <taxon>Pseudomonadati</taxon>
        <taxon>Pseudomonadota</taxon>
        <taxon>Gammaproteobacteria</taxon>
        <taxon>Alteromonadales</taxon>
        <taxon>Idiomarinaceae</taxon>
        <taxon>Idiomarina</taxon>
    </lineage>
</organism>
<dbReference type="InterPro" id="IPR036890">
    <property type="entry name" value="HATPase_C_sf"/>
</dbReference>
<evidence type="ECO:0000313" key="3">
    <source>
        <dbReference type="Proteomes" id="UP000295531"/>
    </source>
</evidence>
<accession>A0A4R6P7X3</accession>
<dbReference type="Gene3D" id="3.30.565.10">
    <property type="entry name" value="Histidine kinase-like ATPase, C-terminal domain"/>
    <property type="match status" value="1"/>
</dbReference>
<feature type="transmembrane region" description="Helical" evidence="1">
    <location>
        <begin position="15"/>
        <end position="34"/>
    </location>
</feature>
<evidence type="ECO:0000256" key="1">
    <source>
        <dbReference type="SAM" id="Phobius"/>
    </source>
</evidence>
<sequence length="358" mass="39821">MLTLLATIYGRENTLLLVLAMLIDISIANVVIAFTGGISNPFSTILLLFVVVAVLLLNWLPALIILVASISGQIAQLWGHQWLSVADHSGHAMGPEFTAHAQGMVISFVIAAMIIWVSSLWLKQRWQRSQQVAQALRERQLRDEQLLTIGSAAAQLAHDLATPIQTMQLLHEELIEQAPYADWQTLDTELTKIGHSLAQWRQTADDVRSGRRHRLSVEQLSQQIRQLLRVVSPQTLAQWQLDNATLKQSLVCDRTLIPAIANLIINAHEASPEREIDVKITTKNNFLYWHITNQTQHVDSLANNLGFSLQKSDKGSGAGAVISHATIERHHGQVSWNWHNGIAITKIRLPLSPANNIG</sequence>
<keyword evidence="1" id="KW-0812">Transmembrane</keyword>
<keyword evidence="1" id="KW-0472">Membrane</keyword>
<protein>
    <submittedName>
        <fullName evidence="2">Signal transduction histidine kinase</fullName>
    </submittedName>
</protein>
<evidence type="ECO:0000313" key="2">
    <source>
        <dbReference type="EMBL" id="TDP32169.1"/>
    </source>
</evidence>